<proteinExistence type="predicted"/>
<name>W7YWB9_9BACL</name>
<dbReference type="Pfam" id="PF00753">
    <property type="entry name" value="Lactamase_B"/>
    <property type="match status" value="1"/>
</dbReference>
<dbReference type="PANTHER" id="PTHR30619:SF7">
    <property type="entry name" value="BETA-LACTAMASE DOMAIN PROTEIN"/>
    <property type="match status" value="1"/>
</dbReference>
<feature type="domain" description="Metallo-beta-lactamase" evidence="4">
    <location>
        <begin position="26"/>
        <end position="221"/>
    </location>
</feature>
<evidence type="ECO:0000256" key="3">
    <source>
        <dbReference type="ARBA" id="ARBA00048505"/>
    </source>
</evidence>
<dbReference type="CDD" id="cd07731">
    <property type="entry name" value="ComA-like_MBL-fold"/>
    <property type="match status" value="1"/>
</dbReference>
<evidence type="ECO:0000256" key="1">
    <source>
        <dbReference type="ARBA" id="ARBA00034221"/>
    </source>
</evidence>
<dbReference type="STRING" id="1236976.JCM16418_3067"/>
<dbReference type="SMART" id="SM00849">
    <property type="entry name" value="Lactamase_B"/>
    <property type="match status" value="1"/>
</dbReference>
<dbReference type="PANTHER" id="PTHR30619">
    <property type="entry name" value="DNA INTERNALIZATION/COMPETENCE PROTEIN COMEC/REC2"/>
    <property type="match status" value="1"/>
</dbReference>
<evidence type="ECO:0000259" key="4">
    <source>
        <dbReference type="SMART" id="SM00849"/>
    </source>
</evidence>
<reference evidence="5 6" key="1">
    <citation type="journal article" date="2014" name="Genome Announc.">
        <title>Draft Genome Sequence of Paenibacillus pini JCM 16418T, Isolated from the Rhizosphere of Pine Tree.</title>
        <authorList>
            <person name="Yuki M."/>
            <person name="Oshima K."/>
            <person name="Suda W."/>
            <person name="Oshida Y."/>
            <person name="Kitamura K."/>
            <person name="Iida Y."/>
            <person name="Hattori M."/>
            <person name="Ohkuma M."/>
        </authorList>
    </citation>
    <scope>NUCLEOTIDE SEQUENCE [LARGE SCALE GENOMIC DNA]</scope>
    <source>
        <strain evidence="5 6">JCM 16418</strain>
    </source>
</reference>
<sequence>MGTSEDTKPVVTNNRDLRVIFLDVGQGASQLIITPSGKTMLIDAGNNDKEQTMINYLHSYGVSRLDVVIGSHPDADHIGGLDRVIKELPIGKIYMPKIMSSTKTFESVLDAVASKNLKVKTAVTDIDIDLDNQVKVQLLAPVKTYDDTNNMCAVVKITYKNTSFLLTADAESKSEQDMITSHGSDLKSDVMLVGHHGSKSSTTARFLNAVKPKIAVIQVGENKYGHPTKPVLSRLNKQGIEVYRNDLNGTVEIDSDGSTLNVQKER</sequence>
<dbReference type="Proteomes" id="UP000019364">
    <property type="component" value="Unassembled WGS sequence"/>
</dbReference>
<dbReference type="EMBL" id="BAVZ01000009">
    <property type="protein sequence ID" value="GAF08956.1"/>
    <property type="molecule type" value="Genomic_DNA"/>
</dbReference>
<evidence type="ECO:0000256" key="2">
    <source>
        <dbReference type="ARBA" id="ARBA00034301"/>
    </source>
</evidence>
<keyword evidence="6" id="KW-1185">Reference proteome</keyword>
<dbReference type="SUPFAM" id="SSF56281">
    <property type="entry name" value="Metallo-hydrolase/oxidoreductase"/>
    <property type="match status" value="1"/>
</dbReference>
<organism evidence="5 6">
    <name type="scientific">Paenibacillus pini JCM 16418</name>
    <dbReference type="NCBI Taxonomy" id="1236976"/>
    <lineage>
        <taxon>Bacteria</taxon>
        <taxon>Bacillati</taxon>
        <taxon>Bacillota</taxon>
        <taxon>Bacilli</taxon>
        <taxon>Bacillales</taxon>
        <taxon>Paenibacillaceae</taxon>
        <taxon>Paenibacillus</taxon>
    </lineage>
</organism>
<dbReference type="InterPro" id="IPR036866">
    <property type="entry name" value="RibonucZ/Hydroxyglut_hydro"/>
</dbReference>
<accession>W7YWB9</accession>
<comment type="function">
    <text evidence="2">Counteracts the endogenous Pycsar antiviral defense system. Phosphodiesterase that enables metal-dependent hydrolysis of host cyclic nucleotide Pycsar defense signals such as cCMP and cUMP.</text>
</comment>
<evidence type="ECO:0000313" key="5">
    <source>
        <dbReference type="EMBL" id="GAF08956.1"/>
    </source>
</evidence>
<comment type="caution">
    <text evidence="5">The sequence shown here is derived from an EMBL/GenBank/DDBJ whole genome shotgun (WGS) entry which is preliminary data.</text>
</comment>
<protein>
    <recommendedName>
        <fullName evidence="4">Metallo-beta-lactamase domain-containing protein</fullName>
    </recommendedName>
</protein>
<gene>
    <name evidence="5" type="ORF">JCM16418_3067</name>
</gene>
<dbReference type="InterPro" id="IPR035681">
    <property type="entry name" value="ComA-like_MBL"/>
</dbReference>
<dbReference type="InterPro" id="IPR052159">
    <property type="entry name" value="Competence_DNA_uptake"/>
</dbReference>
<comment type="catalytic activity">
    <reaction evidence="3">
        <text>3',5'-cyclic UMP + H2O = UMP + H(+)</text>
        <dbReference type="Rhea" id="RHEA:70575"/>
        <dbReference type="ChEBI" id="CHEBI:15377"/>
        <dbReference type="ChEBI" id="CHEBI:15378"/>
        <dbReference type="ChEBI" id="CHEBI:57865"/>
        <dbReference type="ChEBI" id="CHEBI:184387"/>
    </reaction>
    <physiologicalReaction direction="left-to-right" evidence="3">
        <dbReference type="Rhea" id="RHEA:70576"/>
    </physiologicalReaction>
</comment>
<evidence type="ECO:0000313" key="6">
    <source>
        <dbReference type="Proteomes" id="UP000019364"/>
    </source>
</evidence>
<dbReference type="Gene3D" id="3.60.15.10">
    <property type="entry name" value="Ribonuclease Z/Hydroxyacylglutathione hydrolase-like"/>
    <property type="match status" value="1"/>
</dbReference>
<dbReference type="AlphaFoldDB" id="W7YWB9"/>
<dbReference type="InterPro" id="IPR001279">
    <property type="entry name" value="Metallo-B-lactamas"/>
</dbReference>
<dbReference type="eggNOG" id="COG2333">
    <property type="taxonomic scope" value="Bacteria"/>
</dbReference>
<comment type="catalytic activity">
    <reaction evidence="1">
        <text>3',5'-cyclic CMP + H2O = CMP + H(+)</text>
        <dbReference type="Rhea" id="RHEA:72675"/>
        <dbReference type="ChEBI" id="CHEBI:15377"/>
        <dbReference type="ChEBI" id="CHEBI:15378"/>
        <dbReference type="ChEBI" id="CHEBI:58003"/>
        <dbReference type="ChEBI" id="CHEBI:60377"/>
    </reaction>
    <physiologicalReaction direction="left-to-right" evidence="1">
        <dbReference type="Rhea" id="RHEA:72676"/>
    </physiologicalReaction>
</comment>